<organism evidence="1 2">
    <name type="scientific">Scleromatobacter humisilvae</name>
    <dbReference type="NCBI Taxonomy" id="2897159"/>
    <lineage>
        <taxon>Bacteria</taxon>
        <taxon>Pseudomonadati</taxon>
        <taxon>Pseudomonadota</taxon>
        <taxon>Betaproteobacteria</taxon>
        <taxon>Burkholderiales</taxon>
        <taxon>Sphaerotilaceae</taxon>
        <taxon>Scleromatobacter</taxon>
    </lineage>
</organism>
<evidence type="ECO:0000313" key="2">
    <source>
        <dbReference type="Proteomes" id="UP001139353"/>
    </source>
</evidence>
<protein>
    <submittedName>
        <fullName evidence="1">EcsC family protein</fullName>
    </submittedName>
</protein>
<dbReference type="RefSeq" id="WP_275680600.1">
    <property type="nucleotide sequence ID" value="NZ_JAJLJH010000001.1"/>
</dbReference>
<name>A0A9X2C0B9_9BURK</name>
<proteinExistence type="predicted"/>
<dbReference type="EMBL" id="JAJLJH010000001">
    <property type="protein sequence ID" value="MCK9684574.1"/>
    <property type="molecule type" value="Genomic_DNA"/>
</dbReference>
<evidence type="ECO:0000313" key="1">
    <source>
        <dbReference type="EMBL" id="MCK9684574.1"/>
    </source>
</evidence>
<reference evidence="1" key="1">
    <citation type="submission" date="2021-11" db="EMBL/GenBank/DDBJ databases">
        <title>BS-T2-15 a new species belonging to the Comamonadaceae family isolated from the soil of a French oak forest.</title>
        <authorList>
            <person name="Mieszkin S."/>
            <person name="Alain K."/>
        </authorList>
    </citation>
    <scope>NUCLEOTIDE SEQUENCE</scope>
    <source>
        <strain evidence="1">BS-T2-15</strain>
    </source>
</reference>
<dbReference type="InterPro" id="IPR024787">
    <property type="entry name" value="EcsC"/>
</dbReference>
<keyword evidence="2" id="KW-1185">Reference proteome</keyword>
<comment type="caution">
    <text evidence="1">The sequence shown here is derived from an EMBL/GenBank/DDBJ whole genome shotgun (WGS) entry which is preliminary data.</text>
</comment>
<dbReference type="PANTHER" id="PTHR41260">
    <property type="entry name" value="PROTEIN ECSC"/>
    <property type="match status" value="1"/>
</dbReference>
<sequence>MTMQAADVLALTDAVRAIERPSVGARIASVVGSPIERVVGMLPARATSVISAAARKAIHGALELSLRTLSTGGPLARGAPKPASNGWHKVASAASGAVGGAFGLAALAVELPVSTTIMMRSIGDVARGEGADLADRQTQLECVMVLALGGDSKRDDAAEVGYFAVREAMTRAVSSAASHLARHGLAKEGAPALIRLITLIAEHYSVNVTEKAAAQLVPLIGAVGGATINTIFIDHFQSVARGHFAVRRLERKYGESAVREKYRELVAQMA</sequence>
<dbReference type="AlphaFoldDB" id="A0A9X2C0B9"/>
<accession>A0A9X2C0B9</accession>
<dbReference type="PANTHER" id="PTHR41260:SF1">
    <property type="entry name" value="PROTEIN ECSC"/>
    <property type="match status" value="1"/>
</dbReference>
<dbReference type="Pfam" id="PF12787">
    <property type="entry name" value="EcsC"/>
    <property type="match status" value="1"/>
</dbReference>
<dbReference type="Proteomes" id="UP001139353">
    <property type="component" value="Unassembled WGS sequence"/>
</dbReference>
<gene>
    <name evidence="1" type="ORF">LPC04_02510</name>
</gene>